<dbReference type="Proteomes" id="UP001579974">
    <property type="component" value="Unassembled WGS sequence"/>
</dbReference>
<evidence type="ECO:0000256" key="6">
    <source>
        <dbReference type="ARBA" id="ARBA00023136"/>
    </source>
</evidence>
<evidence type="ECO:0000259" key="8">
    <source>
        <dbReference type="PROSITE" id="PS50850"/>
    </source>
</evidence>
<dbReference type="Gene3D" id="1.20.1250.20">
    <property type="entry name" value="MFS general substrate transporter like domains"/>
    <property type="match status" value="2"/>
</dbReference>
<proteinExistence type="predicted"/>
<feature type="transmembrane region" description="Helical" evidence="7">
    <location>
        <begin position="16"/>
        <end position="38"/>
    </location>
</feature>
<evidence type="ECO:0000256" key="3">
    <source>
        <dbReference type="ARBA" id="ARBA00022475"/>
    </source>
</evidence>
<dbReference type="CDD" id="cd17316">
    <property type="entry name" value="MFS_SV2_like"/>
    <property type="match status" value="1"/>
</dbReference>
<evidence type="ECO:0000256" key="4">
    <source>
        <dbReference type="ARBA" id="ARBA00022692"/>
    </source>
</evidence>
<evidence type="ECO:0000256" key="2">
    <source>
        <dbReference type="ARBA" id="ARBA00022448"/>
    </source>
</evidence>
<sequence>MGDEQRKSFYRYENGVVLMMFFTFGFVFMERLSVVYLFPFIAPDLKFNNAQLGMIVSVLAICWSLSGFVFGSVSDLLGSRKKVLLPITLAFSVLSFLTGLARNFGSMLLLRGLMGVSEGPVLPIAQAAVVAESSEHRRGFNLGFVQSSLGLIGSTVTPLVVTAAATRYSWHVGFYFVGIPGLVMFFVLLKWMRDPGKRLVQSQLQTHEHRLRREDYPVVFKSRNVWIAMVISAFMMTWLFAFSTFAPTYLTGHDKFSPDAMGLIMAAMGLGTFFWGFMGPYISDKWGRKPTLILFSFIATLAPICLALIHASVATMMVIGFLTTAGQACFPLFMVVVPGESLAPKYVGTAVGLTQLVGEFIGGTAAPSIGGIAADHFGLAAPLWIAAGGALVSGFIAFAPRETSPIRTRRTVVTDGGSTTSV</sequence>
<keyword evidence="4 7" id="KW-0812">Transmembrane</keyword>
<gene>
    <name evidence="9" type="ORF">KKP3000_000737</name>
</gene>
<comment type="subcellular location">
    <subcellularLocation>
        <location evidence="1">Cell membrane</location>
        <topology evidence="1">Multi-pass membrane protein</topology>
    </subcellularLocation>
</comment>
<accession>A0ABV5AI45</accession>
<dbReference type="InterPro" id="IPR020846">
    <property type="entry name" value="MFS_dom"/>
</dbReference>
<evidence type="ECO:0000256" key="7">
    <source>
        <dbReference type="SAM" id="Phobius"/>
    </source>
</evidence>
<keyword evidence="2" id="KW-0813">Transport</keyword>
<feature type="transmembrane region" description="Helical" evidence="7">
    <location>
        <begin position="83"/>
        <end position="102"/>
    </location>
</feature>
<feature type="transmembrane region" description="Helical" evidence="7">
    <location>
        <begin position="172"/>
        <end position="189"/>
    </location>
</feature>
<feature type="transmembrane region" description="Helical" evidence="7">
    <location>
        <begin position="142"/>
        <end position="166"/>
    </location>
</feature>
<evidence type="ECO:0000256" key="1">
    <source>
        <dbReference type="ARBA" id="ARBA00004651"/>
    </source>
</evidence>
<feature type="transmembrane region" description="Helical" evidence="7">
    <location>
        <begin position="260"/>
        <end position="279"/>
    </location>
</feature>
<feature type="transmembrane region" description="Helical" evidence="7">
    <location>
        <begin position="291"/>
        <end position="311"/>
    </location>
</feature>
<evidence type="ECO:0000313" key="10">
    <source>
        <dbReference type="Proteomes" id="UP001579974"/>
    </source>
</evidence>
<feature type="transmembrane region" description="Helical" evidence="7">
    <location>
        <begin position="50"/>
        <end position="71"/>
    </location>
</feature>
<dbReference type="PROSITE" id="PS50850">
    <property type="entry name" value="MFS"/>
    <property type="match status" value="1"/>
</dbReference>
<organism evidence="9 10">
    <name type="scientific">Alicyclobacillus fastidiosus</name>
    <dbReference type="NCBI Taxonomy" id="392011"/>
    <lineage>
        <taxon>Bacteria</taxon>
        <taxon>Bacillati</taxon>
        <taxon>Bacillota</taxon>
        <taxon>Bacilli</taxon>
        <taxon>Bacillales</taxon>
        <taxon>Alicyclobacillaceae</taxon>
        <taxon>Alicyclobacillus</taxon>
    </lineage>
</organism>
<dbReference type="SUPFAM" id="SSF103473">
    <property type="entry name" value="MFS general substrate transporter"/>
    <property type="match status" value="1"/>
</dbReference>
<dbReference type="PANTHER" id="PTHR43124:SF10">
    <property type="entry name" value="PURINE EFFLUX PUMP PBUE"/>
    <property type="match status" value="1"/>
</dbReference>
<keyword evidence="6 7" id="KW-0472">Membrane</keyword>
<comment type="caution">
    <text evidence="9">The sequence shown here is derived from an EMBL/GenBank/DDBJ whole genome shotgun (WGS) entry which is preliminary data.</text>
</comment>
<feature type="transmembrane region" description="Helical" evidence="7">
    <location>
        <begin position="379"/>
        <end position="400"/>
    </location>
</feature>
<name>A0ABV5AI45_9BACL</name>
<dbReference type="InterPro" id="IPR036259">
    <property type="entry name" value="MFS_trans_sf"/>
</dbReference>
<keyword evidence="5 7" id="KW-1133">Transmembrane helix</keyword>
<evidence type="ECO:0000313" key="9">
    <source>
        <dbReference type="EMBL" id="MFB5191947.1"/>
    </source>
</evidence>
<evidence type="ECO:0000256" key="5">
    <source>
        <dbReference type="ARBA" id="ARBA00022989"/>
    </source>
</evidence>
<protein>
    <submittedName>
        <fullName evidence="9">MFS transporter</fullName>
    </submittedName>
</protein>
<keyword evidence="3" id="KW-1003">Cell membrane</keyword>
<feature type="transmembrane region" description="Helical" evidence="7">
    <location>
        <begin position="225"/>
        <end position="248"/>
    </location>
</feature>
<feature type="transmembrane region" description="Helical" evidence="7">
    <location>
        <begin position="317"/>
        <end position="337"/>
    </location>
</feature>
<dbReference type="PANTHER" id="PTHR43124">
    <property type="entry name" value="PURINE EFFLUX PUMP PBUE"/>
    <property type="match status" value="1"/>
</dbReference>
<feature type="domain" description="Major facilitator superfamily (MFS) profile" evidence="8">
    <location>
        <begin position="16"/>
        <end position="405"/>
    </location>
</feature>
<dbReference type="InterPro" id="IPR050189">
    <property type="entry name" value="MFS_Efflux_Transporters"/>
</dbReference>
<dbReference type="InterPro" id="IPR011701">
    <property type="entry name" value="MFS"/>
</dbReference>
<dbReference type="Pfam" id="PF07690">
    <property type="entry name" value="MFS_1"/>
    <property type="match status" value="2"/>
</dbReference>
<dbReference type="RefSeq" id="WP_275475059.1">
    <property type="nucleotide sequence ID" value="NZ_CP162940.1"/>
</dbReference>
<reference evidence="9 10" key="1">
    <citation type="journal article" date="2024" name="Int. J. Mol. Sci.">
        <title>Exploration of Alicyclobacillus spp. Genome in Search of Antibiotic Resistance.</title>
        <authorList>
            <person name="Bucka-Kolendo J."/>
            <person name="Kiousi D.E."/>
            <person name="Dekowska A."/>
            <person name="Mikolajczuk-Szczyrba A."/>
            <person name="Karadedos D.M."/>
            <person name="Michael P."/>
            <person name="Galanis A."/>
            <person name="Sokolowska B."/>
        </authorList>
    </citation>
    <scope>NUCLEOTIDE SEQUENCE [LARGE SCALE GENOMIC DNA]</scope>
    <source>
        <strain evidence="9 10">KKP 3000</strain>
    </source>
</reference>
<keyword evidence="10" id="KW-1185">Reference proteome</keyword>
<dbReference type="EMBL" id="JBDXSU010000015">
    <property type="protein sequence ID" value="MFB5191947.1"/>
    <property type="molecule type" value="Genomic_DNA"/>
</dbReference>